<dbReference type="AlphaFoldDB" id="A0A8H3LH98"/>
<evidence type="ECO:0000313" key="1">
    <source>
        <dbReference type="EMBL" id="GES85680.1"/>
    </source>
</evidence>
<evidence type="ECO:0000313" key="2">
    <source>
        <dbReference type="Proteomes" id="UP000615446"/>
    </source>
</evidence>
<name>A0A8H3LH98_9GLOM</name>
<gene>
    <name evidence="1" type="ORF">RCL2_001278400</name>
</gene>
<proteinExistence type="predicted"/>
<protein>
    <submittedName>
        <fullName evidence="1">Uncharacterized protein</fullName>
    </submittedName>
</protein>
<comment type="caution">
    <text evidence="1">The sequence shown here is derived from an EMBL/GenBank/DDBJ whole genome shotgun (WGS) entry which is preliminary data.</text>
</comment>
<sequence>MEQSSATYTGIHPVNDICQENLREDERKVQEKLDKNSYLKCSSYQRKNIVSQQTSMHKSSSYFNRIFHKRRIHRQIRHGNAPTLLGLVRQLSRQNTTAPFETQIFNGSNFF</sequence>
<dbReference type="Proteomes" id="UP000615446">
    <property type="component" value="Unassembled WGS sequence"/>
</dbReference>
<reference evidence="1" key="1">
    <citation type="submission" date="2019-10" db="EMBL/GenBank/DDBJ databases">
        <title>Conservation and host-specific expression of non-tandemly repeated heterogenous ribosome RNA gene in arbuscular mycorrhizal fungi.</title>
        <authorList>
            <person name="Maeda T."/>
            <person name="Kobayashi Y."/>
            <person name="Nakagawa T."/>
            <person name="Ezawa T."/>
            <person name="Yamaguchi K."/>
            <person name="Bino T."/>
            <person name="Nishimoto Y."/>
            <person name="Shigenobu S."/>
            <person name="Kawaguchi M."/>
        </authorList>
    </citation>
    <scope>NUCLEOTIDE SEQUENCE</scope>
    <source>
        <strain evidence="1">HR1</strain>
    </source>
</reference>
<dbReference type="EMBL" id="BLAL01000156">
    <property type="protein sequence ID" value="GES85680.1"/>
    <property type="molecule type" value="Genomic_DNA"/>
</dbReference>
<organism evidence="1 2">
    <name type="scientific">Rhizophagus clarus</name>
    <dbReference type="NCBI Taxonomy" id="94130"/>
    <lineage>
        <taxon>Eukaryota</taxon>
        <taxon>Fungi</taxon>
        <taxon>Fungi incertae sedis</taxon>
        <taxon>Mucoromycota</taxon>
        <taxon>Glomeromycotina</taxon>
        <taxon>Glomeromycetes</taxon>
        <taxon>Glomerales</taxon>
        <taxon>Glomeraceae</taxon>
        <taxon>Rhizophagus</taxon>
    </lineage>
</organism>
<accession>A0A8H3LH98</accession>